<keyword evidence="6 9" id="KW-1133">Transmembrane helix</keyword>
<feature type="region of interest" description="Disordered" evidence="10">
    <location>
        <begin position="1"/>
        <end position="24"/>
    </location>
</feature>
<sequence length="82" mass="9029">MSDTSARDTKGVDRGQAQAAGPTRPTTFVAQVMAELRKVHRPTQRELITYTIVVLVFVLVIMGFVVGLDQIFTRVVDFTFGG</sequence>
<dbReference type="Proteomes" id="UP001056535">
    <property type="component" value="Chromosome"/>
</dbReference>
<dbReference type="InterPro" id="IPR001901">
    <property type="entry name" value="Translocase_SecE/Sec61-g"/>
</dbReference>
<comment type="subunit">
    <text evidence="9">Component of the Sec protein translocase complex. Heterotrimer consisting of SecY, SecE and SecG subunits. The heterotrimers can form oligomers, although 1 heterotrimer is thought to be able to translocate proteins. Interacts with the ribosome. Interacts with SecDF, and other proteins may be involved. Interacts with SecA.</text>
</comment>
<evidence type="ECO:0000256" key="5">
    <source>
        <dbReference type="ARBA" id="ARBA00022927"/>
    </source>
</evidence>
<comment type="similarity">
    <text evidence="9">Belongs to the SecE/SEC61-gamma family.</text>
</comment>
<dbReference type="EMBL" id="CP099490">
    <property type="protein sequence ID" value="USQ76999.1"/>
    <property type="molecule type" value="Genomic_DNA"/>
</dbReference>
<dbReference type="Gene3D" id="1.20.5.1030">
    <property type="entry name" value="Preprotein translocase secy subunit"/>
    <property type="match status" value="1"/>
</dbReference>
<comment type="subcellular location">
    <subcellularLocation>
        <location evidence="9">Cell membrane</location>
        <topology evidence="9">Single-pass membrane protein</topology>
    </subcellularLocation>
    <subcellularLocation>
        <location evidence="1">Membrane</location>
    </subcellularLocation>
</comment>
<dbReference type="HAMAP" id="MF_00422">
    <property type="entry name" value="SecE"/>
    <property type="match status" value="1"/>
</dbReference>
<name>A0ABY4YK55_9MICO</name>
<accession>A0ABY4YK55</accession>
<evidence type="ECO:0000313" key="12">
    <source>
        <dbReference type="Proteomes" id="UP001056535"/>
    </source>
</evidence>
<gene>
    <name evidence="9 11" type="primary">secE</name>
    <name evidence="11" type="ORF">NF557_03510</name>
</gene>
<evidence type="ECO:0000256" key="4">
    <source>
        <dbReference type="ARBA" id="ARBA00022692"/>
    </source>
</evidence>
<evidence type="ECO:0000256" key="9">
    <source>
        <dbReference type="HAMAP-Rule" id="MF_00422"/>
    </source>
</evidence>
<keyword evidence="4 9" id="KW-0812">Transmembrane</keyword>
<evidence type="ECO:0000256" key="10">
    <source>
        <dbReference type="SAM" id="MobiDB-lite"/>
    </source>
</evidence>
<dbReference type="InterPro" id="IPR005807">
    <property type="entry name" value="SecE_bac"/>
</dbReference>
<keyword evidence="8 9" id="KW-0472">Membrane</keyword>
<feature type="transmembrane region" description="Helical" evidence="9">
    <location>
        <begin position="47"/>
        <end position="68"/>
    </location>
</feature>
<keyword evidence="7 9" id="KW-0811">Translocation</keyword>
<evidence type="ECO:0000256" key="3">
    <source>
        <dbReference type="ARBA" id="ARBA00022475"/>
    </source>
</evidence>
<dbReference type="NCBIfam" id="TIGR00964">
    <property type="entry name" value="secE_bact"/>
    <property type="match status" value="1"/>
</dbReference>
<evidence type="ECO:0000256" key="8">
    <source>
        <dbReference type="ARBA" id="ARBA00023136"/>
    </source>
</evidence>
<protein>
    <recommendedName>
        <fullName evidence="9">Protein translocase subunit SecE</fullName>
    </recommendedName>
</protein>
<feature type="compositionally biased region" description="Basic and acidic residues" evidence="10">
    <location>
        <begin position="1"/>
        <end position="13"/>
    </location>
</feature>
<dbReference type="PANTHER" id="PTHR33910">
    <property type="entry name" value="PROTEIN TRANSLOCASE SUBUNIT SECE"/>
    <property type="match status" value="1"/>
</dbReference>
<evidence type="ECO:0000256" key="2">
    <source>
        <dbReference type="ARBA" id="ARBA00022448"/>
    </source>
</evidence>
<evidence type="ECO:0000256" key="6">
    <source>
        <dbReference type="ARBA" id="ARBA00022989"/>
    </source>
</evidence>
<keyword evidence="3 9" id="KW-1003">Cell membrane</keyword>
<keyword evidence="12" id="KW-1185">Reference proteome</keyword>
<keyword evidence="2 9" id="KW-0813">Transport</keyword>
<evidence type="ECO:0000256" key="1">
    <source>
        <dbReference type="ARBA" id="ARBA00004370"/>
    </source>
</evidence>
<dbReference type="PANTHER" id="PTHR33910:SF1">
    <property type="entry name" value="PROTEIN TRANSLOCASE SUBUNIT SECE"/>
    <property type="match status" value="1"/>
</dbReference>
<evidence type="ECO:0000313" key="11">
    <source>
        <dbReference type="EMBL" id="USQ76999.1"/>
    </source>
</evidence>
<dbReference type="Pfam" id="PF00584">
    <property type="entry name" value="SecE"/>
    <property type="match status" value="1"/>
</dbReference>
<proteinExistence type="inferred from homology"/>
<evidence type="ECO:0000256" key="7">
    <source>
        <dbReference type="ARBA" id="ARBA00023010"/>
    </source>
</evidence>
<reference evidence="11" key="1">
    <citation type="submission" date="2022-06" db="EMBL/GenBank/DDBJ databases">
        <title>Ornithinimicrobium JY.X270.</title>
        <authorList>
            <person name="Huang Y."/>
        </authorList>
    </citation>
    <scope>NUCLEOTIDE SEQUENCE</scope>
    <source>
        <strain evidence="11">JY.X270</strain>
    </source>
</reference>
<dbReference type="InterPro" id="IPR038379">
    <property type="entry name" value="SecE_sf"/>
</dbReference>
<dbReference type="RefSeq" id="WP_252621701.1">
    <property type="nucleotide sequence ID" value="NZ_CP099490.1"/>
</dbReference>
<organism evidence="11 12">
    <name type="scientific">Ornithinimicrobium cryptoxanthini</name>
    <dbReference type="NCBI Taxonomy" id="2934161"/>
    <lineage>
        <taxon>Bacteria</taxon>
        <taxon>Bacillati</taxon>
        <taxon>Actinomycetota</taxon>
        <taxon>Actinomycetes</taxon>
        <taxon>Micrococcales</taxon>
        <taxon>Ornithinimicrobiaceae</taxon>
        <taxon>Ornithinimicrobium</taxon>
    </lineage>
</organism>
<keyword evidence="5 9" id="KW-0653">Protein transport</keyword>
<comment type="function">
    <text evidence="9">Essential subunit of the Sec protein translocation channel SecYEG. Clamps together the 2 halves of SecY. May contact the channel plug during translocation.</text>
</comment>